<dbReference type="GO" id="GO:0030643">
    <property type="term" value="P:intracellular phosphate ion homeostasis"/>
    <property type="evidence" value="ECO:0007669"/>
    <property type="project" value="InterPro"/>
</dbReference>
<dbReference type="GO" id="GO:0006817">
    <property type="term" value="P:phosphate ion transport"/>
    <property type="evidence" value="ECO:0007669"/>
    <property type="project" value="UniProtKB-KW"/>
</dbReference>
<dbReference type="EMBL" id="QRDZ01000013">
    <property type="protein sequence ID" value="RED76045.1"/>
    <property type="molecule type" value="Genomic_DNA"/>
</dbReference>
<dbReference type="RefSeq" id="WP_116061848.1">
    <property type="nucleotide sequence ID" value="NZ_QRDZ01000013.1"/>
</dbReference>
<reference evidence="10 11" key="1">
    <citation type="submission" date="2018-07" db="EMBL/GenBank/DDBJ databases">
        <title>Genomic Encyclopedia of Type Strains, Phase III (KMG-III): the genomes of soil and plant-associated and newly described type strains.</title>
        <authorList>
            <person name="Whitman W."/>
        </authorList>
    </citation>
    <scope>NUCLEOTIDE SEQUENCE [LARGE SCALE GENOMIC DNA]</scope>
    <source>
        <strain evidence="10 11">CECT 7287</strain>
    </source>
</reference>
<dbReference type="AlphaFoldDB" id="A0A3D9JPY5"/>
<comment type="subcellular location">
    <subcellularLocation>
        <location evidence="1 7">Cytoplasm</location>
    </subcellularLocation>
</comment>
<proteinExistence type="inferred from homology"/>
<evidence type="ECO:0000256" key="5">
    <source>
        <dbReference type="ARBA" id="ARBA00022490"/>
    </source>
</evidence>
<keyword evidence="8" id="KW-0175">Coiled coil</keyword>
<dbReference type="SUPFAM" id="SSF109755">
    <property type="entry name" value="PhoU-like"/>
    <property type="match status" value="1"/>
</dbReference>
<dbReference type="OrthoDB" id="9814256at2"/>
<evidence type="ECO:0000256" key="1">
    <source>
        <dbReference type="ARBA" id="ARBA00004496"/>
    </source>
</evidence>
<keyword evidence="4 7" id="KW-0813">Transport</keyword>
<gene>
    <name evidence="10" type="ORF">DFP98_113105</name>
</gene>
<dbReference type="GO" id="GO:0005737">
    <property type="term" value="C:cytoplasm"/>
    <property type="evidence" value="ECO:0007669"/>
    <property type="project" value="UniProtKB-SubCell"/>
</dbReference>
<dbReference type="Proteomes" id="UP000256977">
    <property type="component" value="Unassembled WGS sequence"/>
</dbReference>
<dbReference type="PIRSF" id="PIRSF003107">
    <property type="entry name" value="PhoU"/>
    <property type="match status" value="1"/>
</dbReference>
<keyword evidence="11" id="KW-1185">Reference proteome</keyword>
<dbReference type="InterPro" id="IPR038078">
    <property type="entry name" value="PhoU-like_sf"/>
</dbReference>
<dbReference type="Gene3D" id="1.20.58.220">
    <property type="entry name" value="Phosphate transport system protein phou homolog 2, domain 2"/>
    <property type="match status" value="1"/>
</dbReference>
<organism evidence="10 11">
    <name type="scientific">Cohnella phaseoli</name>
    <dbReference type="NCBI Taxonomy" id="456490"/>
    <lineage>
        <taxon>Bacteria</taxon>
        <taxon>Bacillati</taxon>
        <taxon>Bacillota</taxon>
        <taxon>Bacilli</taxon>
        <taxon>Bacillales</taxon>
        <taxon>Paenibacillaceae</taxon>
        <taxon>Cohnella</taxon>
    </lineage>
</organism>
<keyword evidence="5 7" id="KW-0963">Cytoplasm</keyword>
<dbReference type="GO" id="GO:0045936">
    <property type="term" value="P:negative regulation of phosphate metabolic process"/>
    <property type="evidence" value="ECO:0007669"/>
    <property type="project" value="InterPro"/>
</dbReference>
<dbReference type="InterPro" id="IPR026022">
    <property type="entry name" value="PhoU_dom"/>
</dbReference>
<dbReference type="FunFam" id="1.20.58.220:FF:000004">
    <property type="entry name" value="Phosphate-specific transport system accessory protein PhoU"/>
    <property type="match status" value="1"/>
</dbReference>
<accession>A0A3D9JPY5</accession>
<feature type="domain" description="PhoU" evidence="9">
    <location>
        <begin position="121"/>
        <end position="206"/>
    </location>
</feature>
<dbReference type="InterPro" id="IPR028366">
    <property type="entry name" value="PhoU"/>
</dbReference>
<sequence>MDYRTSMEKMQFELRRLLDQMGEHVQQALEQSVHSLEIFDQHLAKQIVDQDSQINELENEVLELTAIIIATQQPVSKDMRKTLIAIRMAHDLERMADLSVDIAKVVIRLEQQVDPLLLVGITEMKDITLKMIKGSMESYDREDANLAEEMAELDHKVDRLYGDFLRRNSQVIQLSKSSVTQGLSICFVGRFLERIADHATNIGENVIYLTTNRRLDLNR</sequence>
<evidence type="ECO:0000256" key="6">
    <source>
        <dbReference type="ARBA" id="ARBA00022592"/>
    </source>
</evidence>
<evidence type="ECO:0000256" key="7">
    <source>
        <dbReference type="PIRNR" id="PIRNR003107"/>
    </source>
</evidence>
<feature type="coiled-coil region" evidence="8">
    <location>
        <begin position="40"/>
        <end position="67"/>
    </location>
</feature>
<evidence type="ECO:0000256" key="2">
    <source>
        <dbReference type="ARBA" id="ARBA00008107"/>
    </source>
</evidence>
<dbReference type="Pfam" id="PF01895">
    <property type="entry name" value="PhoU"/>
    <property type="match status" value="2"/>
</dbReference>
<evidence type="ECO:0000256" key="4">
    <source>
        <dbReference type="ARBA" id="ARBA00022448"/>
    </source>
</evidence>
<feature type="domain" description="PhoU" evidence="9">
    <location>
        <begin position="18"/>
        <end position="106"/>
    </location>
</feature>
<evidence type="ECO:0000256" key="3">
    <source>
        <dbReference type="ARBA" id="ARBA00011738"/>
    </source>
</evidence>
<evidence type="ECO:0000259" key="9">
    <source>
        <dbReference type="Pfam" id="PF01895"/>
    </source>
</evidence>
<protein>
    <recommendedName>
        <fullName evidence="7">Phosphate-specific transport system accessory protein PhoU</fullName>
    </recommendedName>
</protein>
<comment type="subunit">
    <text evidence="3 7">Homodimer.</text>
</comment>
<evidence type="ECO:0000256" key="8">
    <source>
        <dbReference type="SAM" id="Coils"/>
    </source>
</evidence>
<dbReference type="PANTHER" id="PTHR42930">
    <property type="entry name" value="PHOSPHATE-SPECIFIC TRANSPORT SYSTEM ACCESSORY PROTEIN PHOU"/>
    <property type="match status" value="1"/>
</dbReference>
<evidence type="ECO:0000313" key="11">
    <source>
        <dbReference type="Proteomes" id="UP000256977"/>
    </source>
</evidence>
<keyword evidence="6 7" id="KW-0592">Phosphate transport</keyword>
<comment type="function">
    <text evidence="7">Plays a role in the regulation of phosphate uptake.</text>
</comment>
<comment type="caution">
    <text evidence="10">The sequence shown here is derived from an EMBL/GenBank/DDBJ whole genome shotgun (WGS) entry which is preliminary data.</text>
</comment>
<dbReference type="NCBIfam" id="TIGR02135">
    <property type="entry name" value="phoU_full"/>
    <property type="match status" value="1"/>
</dbReference>
<evidence type="ECO:0000313" key="10">
    <source>
        <dbReference type="EMBL" id="RED76045.1"/>
    </source>
</evidence>
<comment type="similarity">
    <text evidence="2 7">Belongs to the PhoU family.</text>
</comment>
<name>A0A3D9JPY5_9BACL</name>
<dbReference type="PANTHER" id="PTHR42930:SF3">
    <property type="entry name" value="PHOSPHATE-SPECIFIC TRANSPORT SYSTEM ACCESSORY PROTEIN PHOU"/>
    <property type="match status" value="1"/>
</dbReference>